<dbReference type="GeneID" id="20821948"/>
<dbReference type="AlphaFoldDB" id="F8MTE6"/>
<dbReference type="RefSeq" id="XP_009853127.1">
    <property type="nucleotide sequence ID" value="XM_009854825.1"/>
</dbReference>
<name>F8MTE6_NEUT8</name>
<gene>
    <name evidence="1" type="ORF">NEUTE1DRAFT_102712</name>
</gene>
<evidence type="ECO:0000313" key="1">
    <source>
        <dbReference type="EMBL" id="EGO55278.1"/>
    </source>
</evidence>
<accession>F8MTE6</accession>
<organism evidence="1 2">
    <name type="scientific">Neurospora tetrasperma (strain FGSC 2508 / ATCC MYA-4615 / P0657)</name>
    <dbReference type="NCBI Taxonomy" id="510951"/>
    <lineage>
        <taxon>Eukaryota</taxon>
        <taxon>Fungi</taxon>
        <taxon>Dikarya</taxon>
        <taxon>Ascomycota</taxon>
        <taxon>Pezizomycotina</taxon>
        <taxon>Sordariomycetes</taxon>
        <taxon>Sordariomycetidae</taxon>
        <taxon>Sordariales</taxon>
        <taxon>Sordariaceae</taxon>
        <taxon>Neurospora</taxon>
    </lineage>
</organism>
<protein>
    <submittedName>
        <fullName evidence="1">Uncharacterized protein</fullName>
    </submittedName>
</protein>
<dbReference type="HOGENOM" id="CLU_143645_0_0_1"/>
<dbReference type="KEGG" id="nte:NEUTE1DRAFT102712"/>
<keyword evidence="2" id="KW-1185">Reference proteome</keyword>
<dbReference type="VEuPathDB" id="FungiDB:NEUTE1DRAFT_102712"/>
<proteinExistence type="predicted"/>
<reference evidence="2" key="1">
    <citation type="journal article" date="2011" name="Genetics">
        <title>Massive changes in genome architecture accompany the transition to self-fertility in the filamentous fungus Neurospora tetrasperma.</title>
        <authorList>
            <person name="Ellison C.E."/>
            <person name="Stajich J.E."/>
            <person name="Jacobson D.J."/>
            <person name="Natvig D.O."/>
            <person name="Lapidus A."/>
            <person name="Foster B."/>
            <person name="Aerts A."/>
            <person name="Riley R."/>
            <person name="Lindquist E.A."/>
            <person name="Grigoriev I.V."/>
            <person name="Taylor J.W."/>
        </authorList>
    </citation>
    <scope>NUCLEOTIDE SEQUENCE [LARGE SCALE GENOMIC DNA]</scope>
    <source>
        <strain evidence="2">FGSC 2508 / P0657</strain>
    </source>
</reference>
<sequence>MLLRHQNSFQGILNTIVTLNADKYRGRCATHRNAGSGYSEPRPFAAKLQGATGHEQVSSGPDGQFKALALTHTTMELLGSKGVEESRNSPLQDDKTKSVAMARQRLPLAGTIQN</sequence>
<evidence type="ECO:0000313" key="2">
    <source>
        <dbReference type="Proteomes" id="UP000008065"/>
    </source>
</evidence>
<dbReference type="EMBL" id="GL891306">
    <property type="protein sequence ID" value="EGO55278.1"/>
    <property type="molecule type" value="Genomic_DNA"/>
</dbReference>
<dbReference type="OrthoDB" id="10374631at2759"/>
<dbReference type="Proteomes" id="UP000008065">
    <property type="component" value="Unassembled WGS sequence"/>
</dbReference>